<dbReference type="InterPro" id="IPR041679">
    <property type="entry name" value="DNA2/NAM7-like_C"/>
</dbReference>
<dbReference type="InterPro" id="IPR050534">
    <property type="entry name" value="Coronavir_polyprotein_1ab"/>
</dbReference>
<dbReference type="EMBL" id="ML179044">
    <property type="protein sequence ID" value="THV06208.1"/>
    <property type="molecule type" value="Genomic_DNA"/>
</dbReference>
<reference evidence="7 8" key="1">
    <citation type="journal article" date="2019" name="Nat. Ecol. Evol.">
        <title>Megaphylogeny resolves global patterns of mushroom evolution.</title>
        <authorList>
            <person name="Varga T."/>
            <person name="Krizsan K."/>
            <person name="Foldi C."/>
            <person name="Dima B."/>
            <person name="Sanchez-Garcia M."/>
            <person name="Sanchez-Ramirez S."/>
            <person name="Szollosi G.J."/>
            <person name="Szarkandi J.G."/>
            <person name="Papp V."/>
            <person name="Albert L."/>
            <person name="Andreopoulos W."/>
            <person name="Angelini C."/>
            <person name="Antonin V."/>
            <person name="Barry K.W."/>
            <person name="Bougher N.L."/>
            <person name="Buchanan P."/>
            <person name="Buyck B."/>
            <person name="Bense V."/>
            <person name="Catcheside P."/>
            <person name="Chovatia M."/>
            <person name="Cooper J."/>
            <person name="Damon W."/>
            <person name="Desjardin D."/>
            <person name="Finy P."/>
            <person name="Geml J."/>
            <person name="Haridas S."/>
            <person name="Hughes K."/>
            <person name="Justo A."/>
            <person name="Karasinski D."/>
            <person name="Kautmanova I."/>
            <person name="Kiss B."/>
            <person name="Kocsube S."/>
            <person name="Kotiranta H."/>
            <person name="LaButti K.M."/>
            <person name="Lechner B.E."/>
            <person name="Liimatainen K."/>
            <person name="Lipzen A."/>
            <person name="Lukacs Z."/>
            <person name="Mihaltcheva S."/>
            <person name="Morgado L.N."/>
            <person name="Niskanen T."/>
            <person name="Noordeloos M.E."/>
            <person name="Ohm R.A."/>
            <person name="Ortiz-Santana B."/>
            <person name="Ovrebo C."/>
            <person name="Racz N."/>
            <person name="Riley R."/>
            <person name="Savchenko A."/>
            <person name="Shiryaev A."/>
            <person name="Soop K."/>
            <person name="Spirin V."/>
            <person name="Szebenyi C."/>
            <person name="Tomsovsky M."/>
            <person name="Tulloss R.E."/>
            <person name="Uehling J."/>
            <person name="Grigoriev I.V."/>
            <person name="Vagvolgyi C."/>
            <person name="Papp T."/>
            <person name="Martin F.M."/>
            <person name="Miettinen O."/>
            <person name="Hibbett D.S."/>
            <person name="Nagy L.G."/>
        </authorList>
    </citation>
    <scope>NUCLEOTIDE SEQUENCE [LARGE SCALE GENOMIC DNA]</scope>
    <source>
        <strain evidence="7 8">CBS 962.96</strain>
    </source>
</reference>
<gene>
    <name evidence="7" type="ORF">K435DRAFT_645834</name>
</gene>
<evidence type="ECO:0000259" key="6">
    <source>
        <dbReference type="Pfam" id="PF13087"/>
    </source>
</evidence>
<dbReference type="OrthoDB" id="6513042at2759"/>
<evidence type="ECO:0000256" key="1">
    <source>
        <dbReference type="ARBA" id="ARBA00022741"/>
    </source>
</evidence>
<dbReference type="PANTHER" id="PTHR43788:SF8">
    <property type="entry name" value="DNA-BINDING PROTEIN SMUBP-2"/>
    <property type="match status" value="1"/>
</dbReference>
<sequence>MHFSRHSNQTTDHVLRPPSPSFTESSDGDFSSSQSTVVQLTENFRLNPDLGEFVSTIYSRAFKPQKLQPRKLANTLAKVEDDIGIDFAIQPQIMKAVQQFLLGLSSAMLRKPQTILKPPPINSLAAPSLVDSPSVTEIAPHPISLALLQLETLSARRTEGISYEIHVRGEAQVAAALIMSIQRCAPSDDIFVATPHRVQRQAVRTALATANAYLPLVEAMERLGINSENEERSGRKGTVTVDTVERLQGSEAAFVICLFSLPESASSDLKFLLERRRLNVAISRAKTLCILVSSSTVLRPPVSVFADDGSAKGYAFLRAFEDRAWSGKIKVNADLIN</sequence>
<dbReference type="GO" id="GO:0016787">
    <property type="term" value="F:hydrolase activity"/>
    <property type="evidence" value="ECO:0007669"/>
    <property type="project" value="UniProtKB-KW"/>
</dbReference>
<evidence type="ECO:0000313" key="7">
    <source>
        <dbReference type="EMBL" id="THV06208.1"/>
    </source>
</evidence>
<keyword evidence="2" id="KW-0378">Hydrolase</keyword>
<dbReference type="GO" id="GO:0043139">
    <property type="term" value="F:5'-3' DNA helicase activity"/>
    <property type="evidence" value="ECO:0007669"/>
    <property type="project" value="TreeGrafter"/>
</dbReference>
<organism evidence="7 8">
    <name type="scientific">Dendrothele bispora (strain CBS 962.96)</name>
    <dbReference type="NCBI Taxonomy" id="1314807"/>
    <lineage>
        <taxon>Eukaryota</taxon>
        <taxon>Fungi</taxon>
        <taxon>Dikarya</taxon>
        <taxon>Basidiomycota</taxon>
        <taxon>Agaricomycotina</taxon>
        <taxon>Agaricomycetes</taxon>
        <taxon>Agaricomycetidae</taxon>
        <taxon>Agaricales</taxon>
        <taxon>Agaricales incertae sedis</taxon>
        <taxon>Dendrothele</taxon>
    </lineage>
</organism>
<proteinExistence type="predicted"/>
<keyword evidence="4" id="KW-0067">ATP-binding</keyword>
<dbReference type="SUPFAM" id="SSF52540">
    <property type="entry name" value="P-loop containing nucleoside triphosphate hydrolases"/>
    <property type="match status" value="1"/>
</dbReference>
<evidence type="ECO:0000313" key="8">
    <source>
        <dbReference type="Proteomes" id="UP000297245"/>
    </source>
</evidence>
<evidence type="ECO:0000256" key="5">
    <source>
        <dbReference type="SAM" id="MobiDB-lite"/>
    </source>
</evidence>
<dbReference type="Proteomes" id="UP000297245">
    <property type="component" value="Unassembled WGS sequence"/>
</dbReference>
<dbReference type="GO" id="GO:0005524">
    <property type="term" value="F:ATP binding"/>
    <property type="evidence" value="ECO:0007669"/>
    <property type="project" value="UniProtKB-KW"/>
</dbReference>
<evidence type="ECO:0000256" key="2">
    <source>
        <dbReference type="ARBA" id="ARBA00022801"/>
    </source>
</evidence>
<feature type="region of interest" description="Disordered" evidence="5">
    <location>
        <begin position="1"/>
        <end position="34"/>
    </location>
</feature>
<protein>
    <recommendedName>
        <fullName evidence="6">DNA2/NAM7 helicase-like C-terminal domain-containing protein</fullName>
    </recommendedName>
</protein>
<feature type="compositionally biased region" description="Low complexity" evidence="5">
    <location>
        <begin position="21"/>
        <end position="34"/>
    </location>
</feature>
<dbReference type="Pfam" id="PF13087">
    <property type="entry name" value="AAA_12"/>
    <property type="match status" value="1"/>
</dbReference>
<dbReference type="Gene3D" id="3.40.50.300">
    <property type="entry name" value="P-loop containing nucleotide triphosphate hydrolases"/>
    <property type="match status" value="1"/>
</dbReference>
<dbReference type="PANTHER" id="PTHR43788">
    <property type="entry name" value="DNA2/NAM7 HELICASE FAMILY MEMBER"/>
    <property type="match status" value="1"/>
</dbReference>
<feature type="domain" description="DNA2/NAM7 helicase-like C-terminal" evidence="6">
    <location>
        <begin position="34"/>
        <end position="295"/>
    </location>
</feature>
<evidence type="ECO:0000256" key="3">
    <source>
        <dbReference type="ARBA" id="ARBA00022806"/>
    </source>
</evidence>
<keyword evidence="3" id="KW-0347">Helicase</keyword>
<dbReference type="AlphaFoldDB" id="A0A4S8MSS2"/>
<dbReference type="InterPro" id="IPR027417">
    <property type="entry name" value="P-loop_NTPase"/>
</dbReference>
<keyword evidence="1" id="KW-0547">Nucleotide-binding</keyword>
<name>A0A4S8MSS2_DENBC</name>
<evidence type="ECO:0000256" key="4">
    <source>
        <dbReference type="ARBA" id="ARBA00022840"/>
    </source>
</evidence>
<feature type="compositionally biased region" description="Polar residues" evidence="5">
    <location>
        <begin position="1"/>
        <end position="12"/>
    </location>
</feature>
<accession>A0A4S8MSS2</accession>
<keyword evidence="8" id="KW-1185">Reference proteome</keyword>